<dbReference type="InterPro" id="IPR036047">
    <property type="entry name" value="F-box-like_dom_sf"/>
</dbReference>
<dbReference type="Proteomes" id="UP001497480">
    <property type="component" value="Unassembled WGS sequence"/>
</dbReference>
<comment type="caution">
    <text evidence="2">The sequence shown here is derived from an EMBL/GenBank/DDBJ whole genome shotgun (WGS) entry which is preliminary data.</text>
</comment>
<dbReference type="NCBIfam" id="TIGR01640">
    <property type="entry name" value="F_box_assoc_1"/>
    <property type="match status" value="1"/>
</dbReference>
<evidence type="ECO:0000313" key="2">
    <source>
        <dbReference type="EMBL" id="CAL0308246.1"/>
    </source>
</evidence>
<evidence type="ECO:0000259" key="1">
    <source>
        <dbReference type="Pfam" id="PF08268"/>
    </source>
</evidence>
<dbReference type="InterPro" id="IPR013187">
    <property type="entry name" value="F-box-assoc_dom_typ3"/>
</dbReference>
<dbReference type="SUPFAM" id="SSF81383">
    <property type="entry name" value="F-box domain"/>
    <property type="match status" value="1"/>
</dbReference>
<dbReference type="PANTHER" id="PTHR31111">
    <property type="entry name" value="BNAA05G37150D PROTEIN-RELATED"/>
    <property type="match status" value="1"/>
</dbReference>
<dbReference type="InterPro" id="IPR017451">
    <property type="entry name" value="F-box-assoc_interact_dom"/>
</dbReference>
<name>A0AAV1WH99_LUPLU</name>
<feature type="domain" description="F-box associated beta-propeller type 3" evidence="1">
    <location>
        <begin position="104"/>
        <end position="359"/>
    </location>
</feature>
<protein>
    <recommendedName>
        <fullName evidence="1">F-box associated beta-propeller type 3 domain-containing protein</fullName>
    </recommendedName>
</protein>
<sequence length="382" mass="43407">MKTTTAQDINNDFPDDFEYEIQLRLPPKSLSRFQSVSKFWGNQILDPSFRDIYHMGSKKNPKIIFFKTQVSSFGENPLVAEWVCFNTKTLSLYNIFTTKGTRVCPTNMMVTPQGMMCYAGTKNNMMESQIFLYSLSSKQLLELPMDSSSGFSKAPIASFGIGYIPSIKKFKLALLYINVTPSNVPYPHFKCQVIEINNNSLGDGTTNYSNWRVVDEHITDLVDSSHSTVLVESTLNWKSCCDAVIISFDLESEKFRMLNYPSGVNVSLHSTNKLYLVNLQEKLGLLIVDSITQDASLWKLQDHGSHTWEKRYNFSLAEAFCSNHLWPIYVQDEEIVIHSEGGLVFYNLKNNTFKILDINVNLNDLSLGQVGLPVLNQSLMQE</sequence>
<dbReference type="Pfam" id="PF08268">
    <property type="entry name" value="FBA_3"/>
    <property type="match status" value="1"/>
</dbReference>
<accession>A0AAV1WH99</accession>
<proteinExistence type="predicted"/>
<gene>
    <name evidence="2" type="ORF">LLUT_LOCUS9306</name>
</gene>
<dbReference type="PANTHER" id="PTHR31111:SF136">
    <property type="entry name" value="F-BOX ASSOCIATED DOMAIN-CONTAINING PROTEIN"/>
    <property type="match status" value="1"/>
</dbReference>
<keyword evidence="3" id="KW-1185">Reference proteome</keyword>
<organism evidence="2 3">
    <name type="scientific">Lupinus luteus</name>
    <name type="common">European yellow lupine</name>
    <dbReference type="NCBI Taxonomy" id="3873"/>
    <lineage>
        <taxon>Eukaryota</taxon>
        <taxon>Viridiplantae</taxon>
        <taxon>Streptophyta</taxon>
        <taxon>Embryophyta</taxon>
        <taxon>Tracheophyta</taxon>
        <taxon>Spermatophyta</taxon>
        <taxon>Magnoliopsida</taxon>
        <taxon>eudicotyledons</taxon>
        <taxon>Gunneridae</taxon>
        <taxon>Pentapetalae</taxon>
        <taxon>rosids</taxon>
        <taxon>fabids</taxon>
        <taxon>Fabales</taxon>
        <taxon>Fabaceae</taxon>
        <taxon>Papilionoideae</taxon>
        <taxon>50 kb inversion clade</taxon>
        <taxon>genistoids sensu lato</taxon>
        <taxon>core genistoids</taxon>
        <taxon>Genisteae</taxon>
        <taxon>Lupinus</taxon>
    </lineage>
</organism>
<dbReference type="AlphaFoldDB" id="A0AAV1WH99"/>
<evidence type="ECO:0000313" key="3">
    <source>
        <dbReference type="Proteomes" id="UP001497480"/>
    </source>
</evidence>
<dbReference type="EMBL" id="CAXHTB010000006">
    <property type="protein sequence ID" value="CAL0308246.1"/>
    <property type="molecule type" value="Genomic_DNA"/>
</dbReference>
<reference evidence="2 3" key="1">
    <citation type="submission" date="2024-03" db="EMBL/GenBank/DDBJ databases">
        <authorList>
            <person name="Martinez-Hernandez J."/>
        </authorList>
    </citation>
    <scope>NUCLEOTIDE SEQUENCE [LARGE SCALE GENOMIC DNA]</scope>
</reference>